<keyword evidence="2" id="KW-0963">Cytoplasm</keyword>
<keyword evidence="8" id="KW-1185">Reference proteome</keyword>
<dbReference type="Gene3D" id="1.10.287.1490">
    <property type="match status" value="1"/>
</dbReference>
<dbReference type="Proteomes" id="UP000786811">
    <property type="component" value="Unassembled WGS sequence"/>
</dbReference>
<feature type="compositionally biased region" description="Acidic residues" evidence="6">
    <location>
        <begin position="1202"/>
        <end position="1214"/>
    </location>
</feature>
<protein>
    <submittedName>
        <fullName evidence="7">Similar to CEP135: Centrosomal protein of 135 kDa (Homo sapiens)</fullName>
    </submittedName>
</protein>
<feature type="coiled-coil region" evidence="5">
    <location>
        <begin position="72"/>
        <end position="99"/>
    </location>
</feature>
<evidence type="ECO:0000256" key="1">
    <source>
        <dbReference type="ARBA" id="ARBA00004114"/>
    </source>
</evidence>
<organism evidence="7 8">
    <name type="scientific">Cotesia congregata</name>
    <name type="common">Parasitoid wasp</name>
    <name type="synonym">Apanteles congregatus</name>
    <dbReference type="NCBI Taxonomy" id="51543"/>
    <lineage>
        <taxon>Eukaryota</taxon>
        <taxon>Metazoa</taxon>
        <taxon>Ecdysozoa</taxon>
        <taxon>Arthropoda</taxon>
        <taxon>Hexapoda</taxon>
        <taxon>Insecta</taxon>
        <taxon>Pterygota</taxon>
        <taxon>Neoptera</taxon>
        <taxon>Endopterygota</taxon>
        <taxon>Hymenoptera</taxon>
        <taxon>Apocrita</taxon>
        <taxon>Ichneumonoidea</taxon>
        <taxon>Braconidae</taxon>
        <taxon>Microgastrinae</taxon>
        <taxon>Cotesia</taxon>
    </lineage>
</organism>
<keyword evidence="3" id="KW-0206">Cytoskeleton</keyword>
<feature type="region of interest" description="Disordered" evidence="6">
    <location>
        <begin position="1236"/>
        <end position="1294"/>
    </location>
</feature>
<keyword evidence="5" id="KW-0175">Coiled coil</keyword>
<dbReference type="PANTHER" id="PTHR20544">
    <property type="entry name" value="CENTROSOMAL PROTEIN CEP135"/>
    <property type="match status" value="1"/>
</dbReference>
<feature type="region of interest" description="Disordered" evidence="6">
    <location>
        <begin position="921"/>
        <end position="945"/>
    </location>
</feature>
<gene>
    <name evidence="7" type="ORF">HICCMSTLAB_LOCUS1186</name>
</gene>
<feature type="region of interest" description="Disordered" evidence="6">
    <location>
        <begin position="1363"/>
        <end position="1394"/>
    </location>
</feature>
<evidence type="ECO:0000256" key="6">
    <source>
        <dbReference type="SAM" id="MobiDB-lite"/>
    </source>
</evidence>
<feature type="coiled-coil region" evidence="5">
    <location>
        <begin position="147"/>
        <end position="500"/>
    </location>
</feature>
<evidence type="ECO:0000313" key="7">
    <source>
        <dbReference type="EMBL" id="CAG5074975.1"/>
    </source>
</evidence>
<dbReference type="InterPro" id="IPR051877">
    <property type="entry name" value="Centriole_BasalBody_StrucProt"/>
</dbReference>
<comment type="subcellular location">
    <subcellularLocation>
        <location evidence="1">Cytoplasm</location>
        <location evidence="1">Cytoskeleton</location>
        <location evidence="1">Microtubule organizing center</location>
        <location evidence="1">Centrosome</location>
        <location evidence="1">Centriole</location>
    </subcellularLocation>
</comment>
<dbReference type="SUPFAM" id="SSF57997">
    <property type="entry name" value="Tropomyosin"/>
    <property type="match status" value="1"/>
</dbReference>
<sequence length="1394" mass="160248">MLFLELLFPELLLRNSCSLNYGNKKRTVFPLRKPVLEADLLPIDASDNNRYINLSKVDQRTVDLVAMGDRKISSLTHELSKLKNELSQQKDNIVLYREQLALKDKEVYRLKKIVEAKIGKNCTCRKNERCVECNLLGSNKLSEINEVRVLQQAKLNLEQQLRDALDKQHDAMTQAMKLAERNEELEKELKDIDHIALAVEADCNSTVKENNKRVSQLQEKLENTMAQIRQLETNLLGEKRTSQELRADLESCRAEKRNIQRSLDNLEEENRQLTNRLNDLNIIDKRLSHDTSSKVAEKADKIKQLEKTIHQLERDKNYYREEWNKVLSQRKDADTTELWSQICELKQQLNEKELKIMELQRERKELAREKFELENKLQTCRSVGSCGCFSENGSRNSQLKVLERERDSARTDVNRLTEERDILRERLKLATDAHTSEQRRLRERLRDLELKLEDVEREKHNYILSQESRRSALTGLEDQLEDVKEELRRTKQELTSQRTQYFQLRALQDQTDQALGDVQSQLHHSEAELTKAVEHSRDMEQQNIQLNNVVKEQKQEINTLRTSMARLDREKDQLLMELDEKTEKIAGLEREVMLKEQQASGIEQQLRDMQRKNQICVDQTAEQERQLRNLQMELENSSRQMAAAANDRDNALMENRRLQDELAAVTCEFRTLQRELEASKAESHDLKRQLQTYENERTEMLNHYRSLSLEATVLENNNHSLESEAAEARGALQSARDRLVDLERQLADKDCLIRGYEAQITELTQNVASLETQIRQQLELRGTAETDLNAVRDLCVQLDQQKEALKKEINDKDAIIAQCEAKLSRFKAENNAVHDQKSRDHVTIDRLQMLLDQARRESINYQKNNQELLNEIDRLKQRIDDLQNRLSSESAELQRCQNQAAEYSNQVAELRRKVTDERSYPYSDQMHMSGEPAPTGISPSSREFTPQELGTNIRFRDGGHPDTLRDFTATTKGLQLSKSIDGCPASKCDKSISTDAEKTRRKKTQTDKNFKPRLVDAAVSVPAVADASVSIHELSNSVEEIFEVPNVPRVPNVPPVPDVPYVPPVPNVPYVQPVPHVPMVPNVPVVPNVPMVPHVPNAPVVPHVQNVPVVPNVPHVPVVPNVSQVPNVPNRQQDNRLANDTQRQVPGTSRDKNIKNNDPVPGTSGIQSKKRGRPRKDPDDCGCTVEIQLPNCRVQVPAEPPEPPEQDENEEPSDPSDLLSRTFERVNDLTRTVQDRLNSMSFSGEASQPSRGRDSFRRSGISENENEVIVEESRLPAPPRPPKQKKPPKENQCDLTRCHKCPMVRPPRQHVQLLRRNIQPIHTSSPVLSSHAISRPNHRYHLRSHAKTVYKIEDGAAKVISQTWEESSSSGSEVAPVRRKKSRKLSDYSDFLYT</sequence>
<feature type="compositionally biased region" description="Polar residues" evidence="6">
    <location>
        <begin position="1131"/>
        <end position="1147"/>
    </location>
</feature>
<feature type="compositionally biased region" description="Basic and acidic residues" evidence="6">
    <location>
        <begin position="987"/>
        <end position="1007"/>
    </location>
</feature>
<feature type="region of interest" description="Disordered" evidence="6">
    <location>
        <begin position="1120"/>
        <end position="1220"/>
    </location>
</feature>
<name>A0A8J2ECS6_COTCN</name>
<dbReference type="PANTHER" id="PTHR20544:SF0">
    <property type="entry name" value="NUCLEOPROTEIN TPR_MLP1 DOMAIN-CONTAINING PROTEIN"/>
    <property type="match status" value="1"/>
</dbReference>
<dbReference type="GO" id="GO:0005814">
    <property type="term" value="C:centriole"/>
    <property type="evidence" value="ECO:0007669"/>
    <property type="project" value="UniProtKB-SubCell"/>
</dbReference>
<comment type="similarity">
    <text evidence="4">Belongs to the CEP135/TSGA10 family.</text>
</comment>
<accession>A0A8J2ECS6</accession>
<dbReference type="EMBL" id="CAJNRD030001116">
    <property type="protein sequence ID" value="CAG5074975.1"/>
    <property type="molecule type" value="Genomic_DNA"/>
</dbReference>
<feature type="coiled-coil region" evidence="5">
    <location>
        <begin position="536"/>
        <end position="913"/>
    </location>
</feature>
<reference evidence="7" key="1">
    <citation type="submission" date="2021-04" db="EMBL/GenBank/DDBJ databases">
        <authorList>
            <person name="Chebbi M.A.C M."/>
        </authorList>
    </citation>
    <scope>NUCLEOTIDE SEQUENCE</scope>
</reference>
<evidence type="ECO:0000256" key="4">
    <source>
        <dbReference type="ARBA" id="ARBA00038123"/>
    </source>
</evidence>
<comment type="caution">
    <text evidence="7">The sequence shown here is derived from an EMBL/GenBank/DDBJ whole genome shotgun (WGS) entry which is preliminary data.</text>
</comment>
<evidence type="ECO:0000313" key="8">
    <source>
        <dbReference type="Proteomes" id="UP000786811"/>
    </source>
</evidence>
<feature type="region of interest" description="Disordered" evidence="6">
    <location>
        <begin position="984"/>
        <end position="1007"/>
    </location>
</feature>
<proteinExistence type="inferred from homology"/>
<evidence type="ECO:0000256" key="5">
    <source>
        <dbReference type="SAM" id="Coils"/>
    </source>
</evidence>
<evidence type="ECO:0000256" key="3">
    <source>
        <dbReference type="ARBA" id="ARBA00023212"/>
    </source>
</evidence>
<dbReference type="OrthoDB" id="10254663at2759"/>
<evidence type="ECO:0000256" key="2">
    <source>
        <dbReference type="ARBA" id="ARBA00022490"/>
    </source>
</evidence>
<feature type="compositionally biased region" description="Low complexity" evidence="6">
    <location>
        <begin position="1120"/>
        <end position="1130"/>
    </location>
</feature>
<feature type="compositionally biased region" description="Polar residues" evidence="6">
    <location>
        <begin position="1236"/>
        <end position="1250"/>
    </location>
</feature>